<proteinExistence type="predicted"/>
<dbReference type="InterPro" id="IPR007111">
    <property type="entry name" value="NACHT_NTPase"/>
</dbReference>
<dbReference type="Pfam" id="PF05729">
    <property type="entry name" value="NACHT"/>
    <property type="match status" value="1"/>
</dbReference>
<feature type="domain" description="NACHT" evidence="1">
    <location>
        <begin position="281"/>
        <end position="464"/>
    </location>
</feature>
<organism evidence="2 3">
    <name type="scientific">Marinomonas rhizomae</name>
    <dbReference type="NCBI Taxonomy" id="491948"/>
    <lineage>
        <taxon>Bacteria</taxon>
        <taxon>Pseudomonadati</taxon>
        <taxon>Pseudomonadota</taxon>
        <taxon>Gammaproteobacteria</taxon>
        <taxon>Oceanospirillales</taxon>
        <taxon>Oceanospirillaceae</taxon>
        <taxon>Marinomonas</taxon>
    </lineage>
</organism>
<dbReference type="EMBL" id="QNSE01000003">
    <property type="protein sequence ID" value="RBP84709.1"/>
    <property type="molecule type" value="Genomic_DNA"/>
</dbReference>
<name>A0A366JE95_9GAMM</name>
<comment type="caution">
    <text evidence="2">The sequence shown here is derived from an EMBL/GenBank/DDBJ whole genome shotgun (WGS) entry which is preliminary data.</text>
</comment>
<gene>
    <name evidence="2" type="ORF">DFP80_103182</name>
</gene>
<evidence type="ECO:0000259" key="1">
    <source>
        <dbReference type="Pfam" id="PF05729"/>
    </source>
</evidence>
<keyword evidence="3" id="KW-1185">Reference proteome</keyword>
<dbReference type="InterPro" id="IPR027417">
    <property type="entry name" value="P-loop_NTPase"/>
</dbReference>
<accession>A0A366JE95</accession>
<evidence type="ECO:0000313" key="3">
    <source>
        <dbReference type="Proteomes" id="UP000252792"/>
    </source>
</evidence>
<dbReference type="SUPFAM" id="SSF52540">
    <property type="entry name" value="P-loop containing nucleoside triphosphate hydrolases"/>
    <property type="match status" value="1"/>
</dbReference>
<dbReference type="Proteomes" id="UP000252792">
    <property type="component" value="Unassembled WGS sequence"/>
</dbReference>
<dbReference type="RefSeq" id="WP_158601342.1">
    <property type="nucleotide sequence ID" value="NZ_QNSE01000003.1"/>
</dbReference>
<sequence length="2101" mass="239914">MSNTDLVRASRDGDQFHYIWAARRCLLLLSPTAELKAVTIEGPSLREGTEQIKDGEELVDVGEYFGSEHIEQASRIRYVQIKHSTHQEDEHWSPSGLQKTIKGFAERYKKLLLNYSTVNFHEKLEFVFLTNRPIHTEFVQAVKDAALGKSITDKTNHEKLKGYTGLSGQALSEFCQLLTLEGEQDGLRSEALSLVQDLKNYLPDSDADVPTALKELVTGKATSKGTDNPSITKIDVLRVLKTTEERLFPAPCLIKQVDNLIARNQEQDLFEQIKSTEGVPIIIHADGGVGKSAFATRILSQLVDDENDGILYDCFGDGQYRSASGYRHRHRDALIQIANELAAKGLCHPLIPTPHADSSAYMRAFLYRVQQSIASLRSHNAKALLYLVIDAADNAQMAAMEVGSHHAFVRDLIREQMPNGVRLIFLCRSHRREHLSPPSQTLALSLLPFEQEETERYLKQTFPDAQVQDVSEFHRLSSQNPRVQALALAQQLSLPDMLRWLGPTPTTVEDTIANLLKSSVEKLRDEAVGNIDKEQIDSVCAGLAALRPLIPISVLSSISGVDEAAIRSFVYDLKRPLFIAGDRIRFLDEPTETWFREHFKPTKEKLALFIAKLIVIAPSSAYVAATLPQLMLEAGMLAELIELALSSQALPDTSPIEKRDIELQRLDFAFKACLREKRYTDATKLALKAGGENAGDKRQRAVLQQNTDLVSCLLSSEKLEELVAQRVFSTSWMGGHYAYEASMLSGKSDLLGEARSKLRMADEWLRNWSKLSEDRKDKERVSRKDIANVIWAYLNIDDVNSCAVELRRWSPKSISYDVGRILAQRLIDQGRYKELEALSIAAENNVYLVLAINQELREVHKVIPKKSVERCYKLVNRAKFNSANKLNLQAITALVESVYIHSITSNQNLTDLLTRYLPKTPPPSFSARYEATASKSVLLWAYVLKGCLLNRPVELVDLASSEIKKELQSNKSSYSHVEGVRRLKENIGALLPWYQLWGKVFVGSIGEQEYAQELIVTKALSGNAAAHIYDHDKVLISNEIILVWFTSLLSLPKVSESNWQAFYDYATEEIERLLTPTSTYLSRISSRREELQEYGLEFASASFERINAIREDADTQINQCIELSRAVLALSQSEANAYFDQAIQVASKVGDENFDRWKALLTLANYPQASSDFQPETAYKLARCAELTHEYLGRSEDLGWDDTIKAITTLCPTSALTIVSRWRDRDFGYHQSILPVVVLHLLEQQALAPKSALALLCIRADWNIPQLLSYYLANEADQQEKQRVAEYMFRYFSLEEQSWKDWQAFQVLLQKYKLTIDDFSQCMENNTPQQIGQRHDDYDDLKVGRSTEEEKDWTSIFSEVDLYQADGVRKAYKKFRASDRSYSEGPFFSEACRHVGVGKEADFINAISDATCFGFNEIRDLLEYFPEKWQKRLAIKPALANMIKTLCRRSFSRFSLNQYYQSLPMQQVYELAGLTQEELIDQVLLGIAEATETPEKKHYFKWAGFLVSKLDREQSIEALNFGLDLLEDVLEEKDSDGPWSTELMPPADINTALAGYLWSCLAAPQASLRWEAAHAVRTLAYFNDKAVLPQIVVMDGHTISSVFVDASLPFYHLHARLWLLIALARSAQESPEQVACYQDYLLQNVFLNEPHVLIQAFAKQALLELVKQKCLVLPEETYQRLVQVNTSPFPIIKSEKRIRSSRSPKHVVYENTEEKQFYFGIDMRPYWFEPLARCFGVTQQYIEKEAAQIIIDEWGGQGSARGDNDARYTKNIYKWQDTRHSQSSSPKTDDLQFYLSYHAIMVVAGKLLTQNPVCKDVYSERQTDQFSIWLREHGLCRYNQRWLADRRDPNPLAKSAWQNEPDFKEWRLNLNKTDFERVLITETERLNLWGQWIQVNNEWARESKSRKESISIRSALVSPDNSQALLRALQSTISPHDYCIPSTEDNEHLQLDFNDFKLQGWVSDDYSCSGLDEKDPWRGEIQYPAPKLASYICELMQITSDTEKRNWFTEMKEEVARSYLWGQLSENDRDTELDHGSLLQVSYPFVIRLLQRLNMDLIVKVEIERTAKYFNDERSDDHGFRYIPPNTRLFLIRTDGRIVTV</sequence>
<evidence type="ECO:0000313" key="2">
    <source>
        <dbReference type="EMBL" id="RBP84709.1"/>
    </source>
</evidence>
<protein>
    <submittedName>
        <fullName evidence="2">NACHT domain-containing protein</fullName>
    </submittedName>
</protein>
<reference evidence="2 3" key="1">
    <citation type="submission" date="2018-06" db="EMBL/GenBank/DDBJ databases">
        <title>Genomic Encyclopedia of Type Strains, Phase III (KMG-III): the genomes of soil and plant-associated and newly described type strains.</title>
        <authorList>
            <person name="Whitman W."/>
        </authorList>
    </citation>
    <scope>NUCLEOTIDE SEQUENCE [LARGE SCALE GENOMIC DNA]</scope>
    <source>
        <strain evidence="2 3">CECT 7377</strain>
    </source>
</reference>